<dbReference type="Gene3D" id="2.120.10.80">
    <property type="entry name" value="Kelch-type beta propeller"/>
    <property type="match status" value="2"/>
</dbReference>
<dbReference type="PANTHER" id="PTHR47435:SF7">
    <property type="entry name" value="EPITHIOSPECIFIER PROTEIN"/>
    <property type="match status" value="1"/>
</dbReference>
<evidence type="ECO:0000256" key="4">
    <source>
        <dbReference type="ARBA" id="ARBA00023004"/>
    </source>
</evidence>
<comment type="caution">
    <text evidence="6">The sequence shown here is derived from an EMBL/GenBank/DDBJ whole genome shotgun (WGS) entry which is preliminary data.</text>
</comment>
<dbReference type="GO" id="GO:0016829">
    <property type="term" value="F:lyase activity"/>
    <property type="evidence" value="ECO:0007669"/>
    <property type="project" value="UniProtKB-KW"/>
</dbReference>
<dbReference type="AlphaFoldDB" id="A0A8X7SCH1"/>
<keyword evidence="7" id="KW-1185">Reference proteome</keyword>
<dbReference type="InterPro" id="IPR006652">
    <property type="entry name" value="Kelch_1"/>
</dbReference>
<dbReference type="SMART" id="SM00612">
    <property type="entry name" value="Kelch"/>
    <property type="match status" value="2"/>
</dbReference>
<dbReference type="GO" id="GO:0005829">
    <property type="term" value="C:cytosol"/>
    <property type="evidence" value="ECO:0007669"/>
    <property type="project" value="TreeGrafter"/>
</dbReference>
<organism evidence="6 7">
    <name type="scientific">Brassica carinata</name>
    <name type="common">Ethiopian mustard</name>
    <name type="synonym">Abyssinian cabbage</name>
    <dbReference type="NCBI Taxonomy" id="52824"/>
    <lineage>
        <taxon>Eukaryota</taxon>
        <taxon>Viridiplantae</taxon>
        <taxon>Streptophyta</taxon>
        <taxon>Embryophyta</taxon>
        <taxon>Tracheophyta</taxon>
        <taxon>Spermatophyta</taxon>
        <taxon>Magnoliopsida</taxon>
        <taxon>eudicotyledons</taxon>
        <taxon>Gunneridae</taxon>
        <taxon>Pentapetalae</taxon>
        <taxon>rosids</taxon>
        <taxon>malvids</taxon>
        <taxon>Brassicales</taxon>
        <taxon>Brassicaceae</taxon>
        <taxon>Brassiceae</taxon>
        <taxon>Brassica</taxon>
    </lineage>
</organism>
<dbReference type="GO" id="GO:0019760">
    <property type="term" value="P:glucosinolate metabolic process"/>
    <property type="evidence" value="ECO:0007669"/>
    <property type="project" value="UniProtKB-ARBA"/>
</dbReference>
<evidence type="ECO:0000256" key="1">
    <source>
        <dbReference type="ARBA" id="ARBA00001954"/>
    </source>
</evidence>
<keyword evidence="4" id="KW-0408">Iron</keyword>
<dbReference type="PANTHER" id="PTHR47435">
    <property type="entry name" value="KELCH REPEAT PROTEIN (AFU_ORTHOLOGUE AFUA_5G12780)"/>
    <property type="match status" value="1"/>
</dbReference>
<dbReference type="OrthoDB" id="432528at2759"/>
<evidence type="ECO:0000256" key="5">
    <source>
        <dbReference type="ARBA" id="ARBA00023239"/>
    </source>
</evidence>
<dbReference type="SUPFAM" id="SSF117281">
    <property type="entry name" value="Kelch motif"/>
    <property type="match status" value="1"/>
</dbReference>
<evidence type="ECO:0008006" key="8">
    <source>
        <dbReference type="Google" id="ProtNLM"/>
    </source>
</evidence>
<accession>A0A8X7SCH1</accession>
<evidence type="ECO:0000256" key="3">
    <source>
        <dbReference type="ARBA" id="ARBA00022737"/>
    </source>
</evidence>
<keyword evidence="3" id="KW-0677">Repeat</keyword>
<dbReference type="InterPro" id="IPR015915">
    <property type="entry name" value="Kelch-typ_b-propeller"/>
</dbReference>
<gene>
    <name evidence="6" type="ORF">Bca52824_033429</name>
</gene>
<protein>
    <recommendedName>
        <fullName evidence="8">Epithiospecifier protein</fullName>
    </recommendedName>
</protein>
<proteinExistence type="predicted"/>
<dbReference type="GO" id="GO:0030234">
    <property type="term" value="F:enzyme regulator activity"/>
    <property type="evidence" value="ECO:0007669"/>
    <property type="project" value="TreeGrafter"/>
</dbReference>
<dbReference type="GO" id="GO:0080028">
    <property type="term" value="P:nitrile biosynthetic process"/>
    <property type="evidence" value="ECO:0007669"/>
    <property type="project" value="TreeGrafter"/>
</dbReference>
<keyword evidence="5" id="KW-0456">Lyase</keyword>
<dbReference type="Pfam" id="PF24681">
    <property type="entry name" value="Kelch_KLHDC2_KLHL20_DRC7"/>
    <property type="match status" value="1"/>
</dbReference>
<evidence type="ECO:0000313" key="7">
    <source>
        <dbReference type="Proteomes" id="UP000886595"/>
    </source>
</evidence>
<sequence>MNIPCFKIAQIHSVSHQFRPASLTPVRYDSQQFRRASHISTRSLKISAVAPTLHGEWIKVEQKGGNTLSNRSSHGITVVGDKLYAFGGEFTTNVAIDKDLHVFDLNTQNWSIAPAKGDFPKSSFGVRMVAVGTKLYVYGGRNQEEGNNDFYSYDTVTNEWKFLTKLNEDGGPEARTYHSMASDENHVYVFGGTSQGDGISPNPHRFRTVQSYNTSEGTWAQLPDPGENFEKRGGAGFHVVQGKIWVVYGFSSALTPDTKFDYESDKVQYFDPASQTWTEVETKGDKPQARSVFASAVVGKHILIFGGELKSDPQGHFGPGTLSNEGFALDTETLVWERLKGGDEPGARGWTASTSATAYGKKGLLMHGGKPPEFTRINDLYFYAVNSA</sequence>
<evidence type="ECO:0000256" key="2">
    <source>
        <dbReference type="ARBA" id="ARBA00022441"/>
    </source>
</evidence>
<dbReference type="Proteomes" id="UP000886595">
    <property type="component" value="Unassembled WGS sequence"/>
</dbReference>
<evidence type="ECO:0000313" key="6">
    <source>
        <dbReference type="EMBL" id="KAG2304778.1"/>
    </source>
</evidence>
<comment type="cofactor">
    <cofactor evidence="1">
        <name>Fe(2+)</name>
        <dbReference type="ChEBI" id="CHEBI:29033"/>
    </cofactor>
</comment>
<dbReference type="EMBL" id="JAAMPC010000007">
    <property type="protein sequence ID" value="KAG2304778.1"/>
    <property type="molecule type" value="Genomic_DNA"/>
</dbReference>
<reference evidence="6 7" key="1">
    <citation type="submission" date="2020-02" db="EMBL/GenBank/DDBJ databases">
        <authorList>
            <person name="Ma Q."/>
            <person name="Huang Y."/>
            <person name="Song X."/>
            <person name="Pei D."/>
        </authorList>
    </citation>
    <scope>NUCLEOTIDE SEQUENCE [LARGE SCALE GENOMIC DNA]</scope>
    <source>
        <strain evidence="6">Sxm20200214</strain>
        <tissue evidence="6">Leaf</tissue>
    </source>
</reference>
<dbReference type="GO" id="GO:0005634">
    <property type="term" value="C:nucleus"/>
    <property type="evidence" value="ECO:0007669"/>
    <property type="project" value="TreeGrafter"/>
</dbReference>
<name>A0A8X7SCH1_BRACI</name>
<keyword evidence="2" id="KW-0880">Kelch repeat</keyword>